<reference evidence="2 3" key="1">
    <citation type="submission" date="2013-03" db="EMBL/GenBank/DDBJ databases">
        <title>Whole genome shotgun sequencing of Clostridium sartagoforme AAU1.</title>
        <authorList>
            <person name="Joshi C.G."/>
            <person name="Duggirala S.M."/>
            <person name="Nathani N.M."/>
            <person name="Bhatt V.D."/>
            <person name="Patel A.K."/>
            <person name="Pandya P.R."/>
            <person name="KaPatel J.A."/>
        </authorList>
    </citation>
    <scope>NUCLEOTIDE SEQUENCE [LARGE SCALE GENOMIC DNA]</scope>
    <source>
        <strain evidence="2 3">AAU1</strain>
    </source>
</reference>
<dbReference type="InterPro" id="IPR011112">
    <property type="entry name" value="Rho-like_N"/>
</dbReference>
<protein>
    <recommendedName>
        <fullName evidence="1">Rho termination factor-like N-terminal domain-containing protein</fullName>
    </recommendedName>
</protein>
<name>R9BU95_9CLOT</name>
<dbReference type="InterPro" id="IPR036361">
    <property type="entry name" value="SAP_dom_sf"/>
</dbReference>
<proteinExistence type="predicted"/>
<dbReference type="PATRIC" id="fig|1202534.3.peg.3252"/>
<gene>
    <name evidence="2" type="ORF">A500_16390</name>
</gene>
<dbReference type="RefSeq" id="WP_016208522.1">
    <property type="nucleotide sequence ID" value="NZ_ASRV01000194.1"/>
</dbReference>
<dbReference type="GO" id="GO:0006353">
    <property type="term" value="P:DNA-templated transcription termination"/>
    <property type="evidence" value="ECO:0007669"/>
    <property type="project" value="InterPro"/>
</dbReference>
<dbReference type="SUPFAM" id="SSF68912">
    <property type="entry name" value="Rho N-terminal domain-like"/>
    <property type="match status" value="1"/>
</dbReference>
<keyword evidence="3" id="KW-1185">Reference proteome</keyword>
<evidence type="ECO:0000313" key="2">
    <source>
        <dbReference type="EMBL" id="EOR20587.1"/>
    </source>
</evidence>
<feature type="domain" description="Rho termination factor-like N-terminal" evidence="1">
    <location>
        <begin position="13"/>
        <end position="51"/>
    </location>
</feature>
<dbReference type="EMBL" id="ASRV01000194">
    <property type="protein sequence ID" value="EOR20587.1"/>
    <property type="molecule type" value="Genomic_DNA"/>
</dbReference>
<evidence type="ECO:0000259" key="1">
    <source>
        <dbReference type="SMART" id="SM00959"/>
    </source>
</evidence>
<dbReference type="Gene3D" id="1.10.720.30">
    <property type="entry name" value="SAP domain"/>
    <property type="match status" value="1"/>
</dbReference>
<accession>R9BU95</accession>
<dbReference type="InterPro" id="IPR036269">
    <property type="entry name" value="Rho_N_sf"/>
</dbReference>
<evidence type="ECO:0000313" key="3">
    <source>
        <dbReference type="Proteomes" id="UP000013988"/>
    </source>
</evidence>
<dbReference type="SMART" id="SM00959">
    <property type="entry name" value="Rho_N"/>
    <property type="match status" value="1"/>
</dbReference>
<organism evidence="2 3">
    <name type="scientific">Clostridium sartagoforme AAU1</name>
    <dbReference type="NCBI Taxonomy" id="1202534"/>
    <lineage>
        <taxon>Bacteria</taxon>
        <taxon>Bacillati</taxon>
        <taxon>Bacillota</taxon>
        <taxon>Clostridia</taxon>
        <taxon>Eubacteriales</taxon>
        <taxon>Clostridiaceae</taxon>
        <taxon>Clostridium</taxon>
    </lineage>
</organism>
<sequence length="51" mass="5512">MMLSLDNEGAGVDYNSLTVVELKSIAENKGIKVTSTMKKADIIQAILESEI</sequence>
<comment type="caution">
    <text evidence="2">The sequence shown here is derived from an EMBL/GenBank/DDBJ whole genome shotgun (WGS) entry which is preliminary data.</text>
</comment>
<dbReference type="Pfam" id="PF07498">
    <property type="entry name" value="Rho_N"/>
    <property type="match status" value="1"/>
</dbReference>
<dbReference type="Proteomes" id="UP000013988">
    <property type="component" value="Unassembled WGS sequence"/>
</dbReference>
<dbReference type="AlphaFoldDB" id="R9BU95"/>